<organism evidence="2 3">
    <name type="scientific">Enterococcus faecium</name>
    <name type="common">Streptococcus faecium</name>
    <dbReference type="NCBI Taxonomy" id="1352"/>
    <lineage>
        <taxon>Bacteria</taxon>
        <taxon>Bacillati</taxon>
        <taxon>Bacillota</taxon>
        <taxon>Bacilli</taxon>
        <taxon>Lactobacillales</taxon>
        <taxon>Enterococcaceae</taxon>
        <taxon>Enterococcus</taxon>
    </lineage>
</organism>
<gene>
    <name evidence="2" type="ORF">D9Z05_10105</name>
</gene>
<feature type="transmembrane region" description="Helical" evidence="1">
    <location>
        <begin position="6"/>
        <end position="22"/>
    </location>
</feature>
<keyword evidence="1" id="KW-0812">Transmembrane</keyword>
<dbReference type="RefSeq" id="WP_038399009.1">
    <property type="nucleotide sequence ID" value="NZ_CAKMCQ010000007.1"/>
</dbReference>
<evidence type="ECO:0000313" key="3">
    <source>
        <dbReference type="Proteomes" id="UP000275747"/>
    </source>
</evidence>
<dbReference type="EMBL" id="CP033041">
    <property type="protein sequence ID" value="AYM73576.1"/>
    <property type="molecule type" value="Genomic_DNA"/>
</dbReference>
<reference evidence="2 3" key="1">
    <citation type="submission" date="2018-10" db="EMBL/GenBank/DDBJ databases">
        <title>Escaping from acidified nitrite in gastric host defense: Transcriptomic basis for resistance to free nitrous acid in Enterococcus faecalis.</title>
        <authorList>
            <person name="Yu Z."/>
            <person name="Shi D."/>
            <person name="Liu W."/>
            <person name="Meng F."/>
        </authorList>
    </citation>
    <scope>NUCLEOTIDE SEQUENCE [LARGE SCALE GENOMIC DNA]</scope>
    <source>
        <strain evidence="2 3">JE1</strain>
    </source>
</reference>
<dbReference type="Proteomes" id="UP000275747">
    <property type="component" value="Chromosome"/>
</dbReference>
<evidence type="ECO:0000313" key="2">
    <source>
        <dbReference type="EMBL" id="AYM73576.1"/>
    </source>
</evidence>
<proteinExistence type="predicted"/>
<accession>A0AAI8LLA8</accession>
<dbReference type="AlphaFoldDB" id="A0AAI8LLA8"/>
<sequence>MGDGAWGFLGVIFSVIVSWCIAHKNLKNTVKQNQQNRKIQEKLEKNQRDFQNSINKSRIEFEREMTQKQIDANLKAKARIEWISEVRRLVSEYLVVIHKVGELLFLLKENNIKKKQEIRRNQSTLGKDSREILESNKQYAIETDLNEKERKKLLSELENQKYKALAISEQLVLYFSNQKEHEKIRKSLNDIKGIIIDIYNKAYGPDISETYYDEKSPILNENSEELSEEIGKYLKIEWDRAKKGE</sequence>
<name>A0AAI8LLA8_ENTFC</name>
<evidence type="ECO:0000256" key="1">
    <source>
        <dbReference type="SAM" id="Phobius"/>
    </source>
</evidence>
<protein>
    <submittedName>
        <fullName evidence="2">Uncharacterized protein</fullName>
    </submittedName>
</protein>
<keyword evidence="1" id="KW-1133">Transmembrane helix</keyword>
<keyword evidence="1" id="KW-0472">Membrane</keyword>